<dbReference type="Proteomes" id="UP000006324">
    <property type="component" value="Unassembled WGS sequence"/>
</dbReference>
<comment type="caution">
    <text evidence="1">The sequence shown here is derived from an EMBL/GenBank/DDBJ whole genome shotgun (WGS) entry which is preliminary data.</text>
</comment>
<sequence>MNCRESFVVFFFEEFYAFLSRLSLYEFRFYGFRSALKSYRNVRKSEK</sequence>
<protein>
    <submittedName>
        <fullName evidence="1">Uncharacterized protein</fullName>
    </submittedName>
</protein>
<reference evidence="1 2" key="1">
    <citation type="submission" date="2012-09" db="EMBL/GenBank/DDBJ databases">
        <authorList>
            <person name="Harkins D.M."/>
            <person name="Durkin A.S."/>
            <person name="Brinkac L.M."/>
            <person name="Selengut J.D."/>
            <person name="Sanka R."/>
            <person name="DePew J."/>
            <person name="Purushe J."/>
            <person name="Chanthongthip A."/>
            <person name="Lattana O."/>
            <person name="Phetsouvanh R."/>
            <person name="Newton P.N."/>
            <person name="Vinetz J.M."/>
            <person name="Sutton G.G."/>
            <person name="Nelson W.C."/>
            <person name="Fouts D.E."/>
        </authorList>
    </citation>
    <scope>NUCLEOTIDE SEQUENCE [LARGE SCALE GENOMIC DNA]</scope>
    <source>
        <strain evidence="1 2">UI 12621</strain>
    </source>
</reference>
<accession>A0A0F6HE55</accession>
<dbReference type="EMBL" id="AHNQ02000012">
    <property type="protein sequence ID" value="EKO26618.1"/>
    <property type="molecule type" value="Genomic_DNA"/>
</dbReference>
<evidence type="ECO:0000313" key="2">
    <source>
        <dbReference type="Proteomes" id="UP000006324"/>
    </source>
</evidence>
<evidence type="ECO:0000313" key="1">
    <source>
        <dbReference type="EMBL" id="EKO26618.1"/>
    </source>
</evidence>
<proteinExistence type="predicted"/>
<dbReference type="AlphaFoldDB" id="A0A0F6HE55"/>
<name>A0A0F6HE55_LEPIR</name>
<gene>
    <name evidence="1" type="ORF">LEP1GSC104_4026</name>
</gene>
<organism evidence="1 2">
    <name type="scientific">Leptospira interrogans str. UI 12621</name>
    <dbReference type="NCBI Taxonomy" id="1049937"/>
    <lineage>
        <taxon>Bacteria</taxon>
        <taxon>Pseudomonadati</taxon>
        <taxon>Spirochaetota</taxon>
        <taxon>Spirochaetia</taxon>
        <taxon>Leptospirales</taxon>
        <taxon>Leptospiraceae</taxon>
        <taxon>Leptospira</taxon>
    </lineage>
</organism>